<feature type="compositionally biased region" description="Basic and acidic residues" evidence="1">
    <location>
        <begin position="58"/>
        <end position="78"/>
    </location>
</feature>
<feature type="region of interest" description="Disordered" evidence="1">
    <location>
        <begin position="1"/>
        <end position="187"/>
    </location>
</feature>
<evidence type="ECO:0000313" key="2">
    <source>
        <dbReference type="EMBL" id="ROW16823.1"/>
    </source>
</evidence>
<keyword evidence="3" id="KW-1185">Reference proteome</keyword>
<feature type="compositionally biased region" description="Polar residues" evidence="1">
    <location>
        <begin position="192"/>
        <end position="205"/>
    </location>
</feature>
<comment type="caution">
    <text evidence="2">The sequence shown here is derived from an EMBL/GenBank/DDBJ whole genome shotgun (WGS) entry which is preliminary data.</text>
</comment>
<evidence type="ECO:0000313" key="3">
    <source>
        <dbReference type="Proteomes" id="UP000285146"/>
    </source>
</evidence>
<protein>
    <submittedName>
        <fullName evidence="2">Uncharacterized protein</fullName>
    </submittedName>
</protein>
<reference evidence="2 3" key="1">
    <citation type="submission" date="2015-09" db="EMBL/GenBank/DDBJ databases">
        <title>Host preference determinants of Valsa canker pathogens revealed by comparative genomics.</title>
        <authorList>
            <person name="Yin Z."/>
            <person name="Huang L."/>
        </authorList>
    </citation>
    <scope>NUCLEOTIDE SEQUENCE [LARGE SCALE GENOMIC DNA]</scope>
    <source>
        <strain evidence="2 3">SXYLt</strain>
    </source>
</reference>
<dbReference type="AlphaFoldDB" id="A0A423XKH2"/>
<proteinExistence type="predicted"/>
<feature type="compositionally biased region" description="Basic and acidic residues" evidence="1">
    <location>
        <begin position="1"/>
        <end position="19"/>
    </location>
</feature>
<evidence type="ECO:0000256" key="1">
    <source>
        <dbReference type="SAM" id="MobiDB-lite"/>
    </source>
</evidence>
<sequence>MGCFTKRYDAEKRSRSPHQEKKKPRQRHKQKKSLPAGYVHVPQHAEQDHLLSVPTAWKTDRKEKLKEAHAYRRAKEAARVPPANSTYYHDQPRRDMSAITTPTNGDDRNYPRPRSYENDKARQGSGDSPAEAPIISLGQPSSRTRRGKGVIGPTKRPTKIREETSSEEEEYFSCTSERSTDEAHRGRRYVCKSSQEEPLQQSAVDQRNEEEEIERLRRRIRELKARRARQAWWDNHKESRT</sequence>
<dbReference type="OrthoDB" id="5244320at2759"/>
<dbReference type="InParanoid" id="A0A423XKH2"/>
<dbReference type="EMBL" id="LKEB01000004">
    <property type="protein sequence ID" value="ROW16823.1"/>
    <property type="molecule type" value="Genomic_DNA"/>
</dbReference>
<feature type="region of interest" description="Disordered" evidence="1">
    <location>
        <begin position="192"/>
        <end position="211"/>
    </location>
</feature>
<feature type="compositionally biased region" description="Basic and acidic residues" evidence="1">
    <location>
        <begin position="105"/>
        <end position="122"/>
    </location>
</feature>
<feature type="compositionally biased region" description="Basic residues" evidence="1">
    <location>
        <begin position="20"/>
        <end position="32"/>
    </location>
</feature>
<dbReference type="Proteomes" id="UP000285146">
    <property type="component" value="Unassembled WGS sequence"/>
</dbReference>
<accession>A0A423XKH2</accession>
<name>A0A423XKH2_9PEZI</name>
<gene>
    <name evidence="2" type="ORF">VPNG_01717</name>
</gene>
<organism evidence="2 3">
    <name type="scientific">Cytospora leucostoma</name>
    <dbReference type="NCBI Taxonomy" id="1230097"/>
    <lineage>
        <taxon>Eukaryota</taxon>
        <taxon>Fungi</taxon>
        <taxon>Dikarya</taxon>
        <taxon>Ascomycota</taxon>
        <taxon>Pezizomycotina</taxon>
        <taxon>Sordariomycetes</taxon>
        <taxon>Sordariomycetidae</taxon>
        <taxon>Diaporthales</taxon>
        <taxon>Cytosporaceae</taxon>
        <taxon>Cytospora</taxon>
    </lineage>
</organism>